<dbReference type="EMBL" id="AFCE01000163">
    <property type="protein sequence ID" value="EGL81712.1"/>
    <property type="molecule type" value="Genomic_DNA"/>
</dbReference>
<evidence type="ECO:0000313" key="5">
    <source>
        <dbReference type="Proteomes" id="UP000825179"/>
    </source>
</evidence>
<gene>
    <name evidence="2" type="ORF">CathTA2_2898</name>
    <name evidence="3" type="ORF">HUR95_13555</name>
</gene>
<dbReference type="AlphaFoldDB" id="F5LAG3"/>
<keyword evidence="1" id="KW-0472">Membrane</keyword>
<keyword evidence="5" id="KW-1185">Reference proteome</keyword>
<reference evidence="3 5" key="2">
    <citation type="journal article" date="2020" name="Extremophiles">
        <title>Genomic analysis of Caldalkalibacillus thermarum TA2.A1 reveals aerobic alkaliphilic metabolism and evolutionary hallmarks linking alkaliphilic bacteria and plant life.</title>
        <authorList>
            <person name="de Jong S.I."/>
            <person name="van den Broek M.A."/>
            <person name="Merkel A.Y."/>
            <person name="de la Torre Cortes P."/>
            <person name="Kalamorz F."/>
            <person name="Cook G.M."/>
            <person name="van Loosdrecht M.C.M."/>
            <person name="McMillan D.G.G."/>
        </authorList>
    </citation>
    <scope>NUCLEOTIDE SEQUENCE [LARGE SCALE GENOMIC DNA]</scope>
    <source>
        <strain evidence="3 5">TA2.A1</strain>
    </source>
</reference>
<reference evidence="2 4" key="1">
    <citation type="journal article" date="2011" name="J. Bacteriol.">
        <title>Draft genome sequence of the thermoalkaliphilic Caldalkalibacillus thermarum strain TA2.A1.</title>
        <authorList>
            <person name="Kalamorz F."/>
            <person name="Keis S."/>
            <person name="McMillan D.G."/>
            <person name="Olsson K."/>
            <person name="Stanton J.A."/>
            <person name="Stockwell P."/>
            <person name="Black M.A."/>
            <person name="Klingeman D.M."/>
            <person name="Land M.L."/>
            <person name="Han C.S."/>
            <person name="Martin S.L."/>
            <person name="Becher S.A."/>
            <person name="Peddie C.J."/>
            <person name="Morgan H.W."/>
            <person name="Matthies D."/>
            <person name="Preiss L."/>
            <person name="Meier T."/>
            <person name="Brown S.D."/>
            <person name="Cook G.M."/>
        </authorList>
    </citation>
    <scope>NUCLEOTIDE SEQUENCE [LARGE SCALE GENOMIC DNA]</scope>
    <source>
        <strain evidence="2 4">TA2.A1</strain>
    </source>
</reference>
<reference evidence="3" key="3">
    <citation type="submission" date="2021-08" db="EMBL/GenBank/DDBJ databases">
        <authorList>
            <person name="de Jong S."/>
            <person name="van den Broek M."/>
            <person name="Merkel A."/>
            <person name="de la Torre Cortes P."/>
            <person name="Kalamorz F."/>
            <person name="Cook G."/>
            <person name="van Loosdrecht M."/>
            <person name="McMillan D."/>
        </authorList>
    </citation>
    <scope>NUCLEOTIDE SEQUENCE</scope>
    <source>
        <strain evidence="3">TA2.A1</strain>
    </source>
</reference>
<evidence type="ECO:0000313" key="3">
    <source>
        <dbReference type="EMBL" id="QZT33299.1"/>
    </source>
</evidence>
<feature type="transmembrane region" description="Helical" evidence="1">
    <location>
        <begin position="90"/>
        <end position="112"/>
    </location>
</feature>
<sequence>MVYLWFLTTFIALVLTIMLINKASKHFAWHYLPWIVAFASFFFCSFASWTSYLTGWTPWLYKGWYVAGAVLVALMGLGQMLFLKLNKWAILFSVYIGLLFIWFVWSILYAPVDHQLLTRQGEIGGSALPRDVRLFSPLFTIPGSLALIGGAFYSALRHKSKEGWLIGLGALILASGGTLVRFDIQLALPIANLIGITMIFLGTNTSSLSSRSLSATNA</sequence>
<proteinExistence type="predicted"/>
<dbReference type="Proteomes" id="UP000010716">
    <property type="component" value="Unassembled WGS sequence"/>
</dbReference>
<feature type="transmembrane region" description="Helical" evidence="1">
    <location>
        <begin position="64"/>
        <end position="83"/>
    </location>
</feature>
<feature type="transmembrane region" description="Helical" evidence="1">
    <location>
        <begin position="163"/>
        <end position="180"/>
    </location>
</feature>
<name>F5LAG3_CALTT</name>
<accession>F5LAG3</accession>
<protein>
    <submittedName>
        <fullName evidence="2">Uncharacterized protein</fullName>
    </submittedName>
</protein>
<feature type="transmembrane region" description="Helical" evidence="1">
    <location>
        <begin position="6"/>
        <end position="24"/>
    </location>
</feature>
<keyword evidence="1" id="KW-1133">Transmembrane helix</keyword>
<organism evidence="2 4">
    <name type="scientific">Caldalkalibacillus thermarum (strain TA2.A1)</name>
    <dbReference type="NCBI Taxonomy" id="986075"/>
    <lineage>
        <taxon>Bacteria</taxon>
        <taxon>Bacillati</taxon>
        <taxon>Bacillota</taxon>
        <taxon>Bacilli</taxon>
        <taxon>Bacillales</taxon>
        <taxon>Bacillaceae</taxon>
        <taxon>Caldalkalibacillus</taxon>
    </lineage>
</organism>
<evidence type="ECO:0000256" key="1">
    <source>
        <dbReference type="SAM" id="Phobius"/>
    </source>
</evidence>
<dbReference type="Proteomes" id="UP000825179">
    <property type="component" value="Chromosome"/>
</dbReference>
<dbReference type="RefSeq" id="WP_007506246.1">
    <property type="nucleotide sequence ID" value="NZ_AFCE01000163.1"/>
</dbReference>
<dbReference type="OrthoDB" id="658447at2"/>
<dbReference type="KEGG" id="cthu:HUR95_13555"/>
<feature type="transmembrane region" description="Helical" evidence="1">
    <location>
        <begin position="186"/>
        <end position="203"/>
    </location>
</feature>
<dbReference type="eggNOG" id="COG2217">
    <property type="taxonomic scope" value="Bacteria"/>
</dbReference>
<evidence type="ECO:0000313" key="4">
    <source>
        <dbReference type="Proteomes" id="UP000010716"/>
    </source>
</evidence>
<keyword evidence="1" id="KW-0812">Transmembrane</keyword>
<feature type="transmembrane region" description="Helical" evidence="1">
    <location>
        <begin position="31"/>
        <end position="52"/>
    </location>
</feature>
<evidence type="ECO:0000313" key="2">
    <source>
        <dbReference type="EMBL" id="EGL81712.1"/>
    </source>
</evidence>
<feature type="transmembrane region" description="Helical" evidence="1">
    <location>
        <begin position="132"/>
        <end position="156"/>
    </location>
</feature>
<dbReference type="EMBL" id="CP082237">
    <property type="protein sequence ID" value="QZT33299.1"/>
    <property type="molecule type" value="Genomic_DNA"/>
</dbReference>